<dbReference type="Gene3D" id="3.90.180.10">
    <property type="entry name" value="Medium-chain alcohol dehydrogenases, catalytic domain"/>
    <property type="match status" value="1"/>
</dbReference>
<evidence type="ECO:0000256" key="1">
    <source>
        <dbReference type="ARBA" id="ARBA00023002"/>
    </source>
</evidence>
<name>A0AAN7SEW1_9COLE</name>
<dbReference type="SUPFAM" id="SSF50129">
    <property type="entry name" value="GroES-like"/>
    <property type="match status" value="1"/>
</dbReference>
<dbReference type="PANTHER" id="PTHR43401:SF2">
    <property type="entry name" value="L-THREONINE 3-DEHYDROGENASE"/>
    <property type="match status" value="1"/>
</dbReference>
<comment type="caution">
    <text evidence="3">The sequence shown here is derived from an EMBL/GenBank/DDBJ whole genome shotgun (WGS) entry which is preliminary data.</text>
</comment>
<feature type="domain" description="Alcohol dehydrogenase-like N-terminal" evidence="2">
    <location>
        <begin position="26"/>
        <end position="138"/>
    </location>
</feature>
<dbReference type="InterPro" id="IPR050129">
    <property type="entry name" value="Zn_alcohol_dh"/>
</dbReference>
<reference evidence="4" key="1">
    <citation type="submission" date="2023-01" db="EMBL/GenBank/DDBJ databases">
        <title>Key to firefly adult light organ development and bioluminescence: homeobox transcription factors regulate luciferase expression and transportation to peroxisome.</title>
        <authorList>
            <person name="Fu X."/>
        </authorList>
    </citation>
    <scope>NUCLEOTIDE SEQUENCE [LARGE SCALE GENOMIC DNA]</scope>
</reference>
<dbReference type="SUPFAM" id="SSF51735">
    <property type="entry name" value="NAD(P)-binding Rossmann-fold domains"/>
    <property type="match status" value="1"/>
</dbReference>
<dbReference type="InterPro" id="IPR013154">
    <property type="entry name" value="ADH-like_N"/>
</dbReference>
<keyword evidence="1" id="KW-0560">Oxidoreductase</keyword>
<organism evidence="3 4">
    <name type="scientific">Aquatica leii</name>
    <dbReference type="NCBI Taxonomy" id="1421715"/>
    <lineage>
        <taxon>Eukaryota</taxon>
        <taxon>Metazoa</taxon>
        <taxon>Ecdysozoa</taxon>
        <taxon>Arthropoda</taxon>
        <taxon>Hexapoda</taxon>
        <taxon>Insecta</taxon>
        <taxon>Pterygota</taxon>
        <taxon>Neoptera</taxon>
        <taxon>Endopterygota</taxon>
        <taxon>Coleoptera</taxon>
        <taxon>Polyphaga</taxon>
        <taxon>Elateriformia</taxon>
        <taxon>Elateroidea</taxon>
        <taxon>Lampyridae</taxon>
        <taxon>Luciolinae</taxon>
        <taxon>Aquatica</taxon>
    </lineage>
</organism>
<dbReference type="InterPro" id="IPR011032">
    <property type="entry name" value="GroES-like_sf"/>
</dbReference>
<dbReference type="PANTHER" id="PTHR43401">
    <property type="entry name" value="L-THREONINE 3-DEHYDROGENASE"/>
    <property type="match status" value="1"/>
</dbReference>
<dbReference type="InterPro" id="IPR036291">
    <property type="entry name" value="NAD(P)-bd_dom_sf"/>
</dbReference>
<dbReference type="AlphaFoldDB" id="A0AAN7SEW1"/>
<accession>A0AAN7SEW1</accession>
<sequence>MEALQFSKCEEYLQLIETSIPKVTQPTDVLVKVLFCGIAKHDIKIIDGELPCRADEPFIMGREICGMVIGLGTEVLVVTLGDHVVIQPMNYCQICNFCRAGTPHLCRHCRIDNALGVYLDGGWAEYIVVPQEQVYKLEENFALELGVLVPTMAILVQGFENIGHIALDKKIIVYGAGVTGFLCIAYLHHQGHRNVIICEPNLNRHEMIQRMDINYETISPRVASLRAQNDPDFVFDLVLDCSTCAAVLEQALMVVNMGGKIVIMNYKPVGLTISLSPFDFQTKEASLIGISTSSFKFLKAIAVLEVLNKRYLTYERIGIKVYTLKCWKEAIDHVRRESVIKAVFRMPDDCTCRKDCKTK</sequence>
<protein>
    <recommendedName>
        <fullName evidence="2">Alcohol dehydrogenase-like N-terminal domain-containing protein</fullName>
    </recommendedName>
</protein>
<evidence type="ECO:0000313" key="3">
    <source>
        <dbReference type="EMBL" id="KAK4878657.1"/>
    </source>
</evidence>
<dbReference type="EMBL" id="JARPUR010000004">
    <property type="protein sequence ID" value="KAK4878657.1"/>
    <property type="molecule type" value="Genomic_DNA"/>
</dbReference>
<dbReference type="Gene3D" id="3.40.50.720">
    <property type="entry name" value="NAD(P)-binding Rossmann-like Domain"/>
    <property type="match status" value="1"/>
</dbReference>
<dbReference type="Pfam" id="PF08240">
    <property type="entry name" value="ADH_N"/>
    <property type="match status" value="1"/>
</dbReference>
<dbReference type="Proteomes" id="UP001353858">
    <property type="component" value="Unassembled WGS sequence"/>
</dbReference>
<keyword evidence="4" id="KW-1185">Reference proteome</keyword>
<evidence type="ECO:0000259" key="2">
    <source>
        <dbReference type="Pfam" id="PF08240"/>
    </source>
</evidence>
<evidence type="ECO:0000313" key="4">
    <source>
        <dbReference type="Proteomes" id="UP001353858"/>
    </source>
</evidence>
<dbReference type="GO" id="GO:0016491">
    <property type="term" value="F:oxidoreductase activity"/>
    <property type="evidence" value="ECO:0007669"/>
    <property type="project" value="UniProtKB-KW"/>
</dbReference>
<proteinExistence type="predicted"/>
<gene>
    <name evidence="3" type="ORF">RN001_011163</name>
</gene>